<dbReference type="PROSITE" id="PS50968">
    <property type="entry name" value="BIOTINYL_LIPOYL"/>
    <property type="match status" value="1"/>
</dbReference>
<dbReference type="PROSITE" id="PS50975">
    <property type="entry name" value="ATP_GRASP"/>
    <property type="match status" value="1"/>
</dbReference>
<dbReference type="PANTHER" id="PTHR45007:SF1">
    <property type="entry name" value="CARBOXYLASE, PUTATIVE (AFU_ORTHOLOGUE AFUA_5G07570)-RELATED"/>
    <property type="match status" value="1"/>
</dbReference>
<proteinExistence type="predicted"/>
<evidence type="ECO:0000256" key="4">
    <source>
        <dbReference type="ARBA" id="ARBA00022840"/>
    </source>
</evidence>
<keyword evidence="3 6" id="KW-0547">Nucleotide-binding</keyword>
<protein>
    <recommendedName>
        <fullName evidence="12">Pyruvate carboxylase</fullName>
    </recommendedName>
</protein>
<dbReference type="STRING" id="1182543.W9X6L1"/>
<dbReference type="Gene3D" id="3.30.470.20">
    <property type="entry name" value="ATP-grasp fold, B domain"/>
    <property type="match status" value="1"/>
</dbReference>
<dbReference type="PANTHER" id="PTHR45007">
    <property type="entry name" value="CARBOXYLASE, PUTATIVE (AFU_ORTHOLOGUE AFUA_5G07570)-RELATED"/>
    <property type="match status" value="1"/>
</dbReference>
<dbReference type="InterPro" id="IPR011054">
    <property type="entry name" value="Rudment_hybrid_motif"/>
</dbReference>
<dbReference type="OrthoDB" id="196847at2759"/>
<keyword evidence="5" id="KW-0092">Biotin</keyword>
<dbReference type="PROSITE" id="PS00867">
    <property type="entry name" value="CPSASE_2"/>
    <property type="match status" value="1"/>
</dbReference>
<dbReference type="GO" id="GO:0046872">
    <property type="term" value="F:metal ion binding"/>
    <property type="evidence" value="ECO:0007669"/>
    <property type="project" value="InterPro"/>
</dbReference>
<evidence type="ECO:0008006" key="12">
    <source>
        <dbReference type="Google" id="ProtNLM"/>
    </source>
</evidence>
<dbReference type="InterPro" id="IPR011053">
    <property type="entry name" value="Single_hybrid_motif"/>
</dbReference>
<dbReference type="InterPro" id="IPR011761">
    <property type="entry name" value="ATP-grasp"/>
</dbReference>
<keyword evidence="2" id="KW-0436">Ligase</keyword>
<evidence type="ECO:0000313" key="11">
    <source>
        <dbReference type="Proteomes" id="UP000019471"/>
    </source>
</evidence>
<evidence type="ECO:0000256" key="6">
    <source>
        <dbReference type="PROSITE-ProRule" id="PRU00409"/>
    </source>
</evidence>
<dbReference type="Proteomes" id="UP000019471">
    <property type="component" value="Unassembled WGS sequence"/>
</dbReference>
<dbReference type="GO" id="GO:0005524">
    <property type="term" value="F:ATP binding"/>
    <property type="evidence" value="ECO:0007669"/>
    <property type="project" value="UniProtKB-UniRule"/>
</dbReference>
<dbReference type="Pfam" id="PF02786">
    <property type="entry name" value="CPSase_L_D2"/>
    <property type="match status" value="1"/>
</dbReference>
<dbReference type="InterPro" id="IPR005482">
    <property type="entry name" value="Biotin_COase_C"/>
</dbReference>
<feature type="domain" description="Biotin carboxylation" evidence="9">
    <location>
        <begin position="7"/>
        <end position="458"/>
    </location>
</feature>
<evidence type="ECO:0000313" key="10">
    <source>
        <dbReference type="EMBL" id="EXJ72960.1"/>
    </source>
</evidence>
<dbReference type="EMBL" id="AMGX01000005">
    <property type="protein sequence ID" value="EXJ72960.1"/>
    <property type="molecule type" value="Genomic_DNA"/>
</dbReference>
<dbReference type="SMART" id="SM00878">
    <property type="entry name" value="Biotin_carb_C"/>
    <property type="match status" value="1"/>
</dbReference>
<evidence type="ECO:0000259" key="9">
    <source>
        <dbReference type="PROSITE" id="PS50979"/>
    </source>
</evidence>
<evidence type="ECO:0000259" key="7">
    <source>
        <dbReference type="PROSITE" id="PS50968"/>
    </source>
</evidence>
<comment type="cofactor">
    <cofactor evidence="1">
        <name>biotin</name>
        <dbReference type="ChEBI" id="CHEBI:57586"/>
    </cofactor>
</comment>
<dbReference type="Pfam" id="PF02785">
    <property type="entry name" value="Biotin_carb_C"/>
    <property type="match status" value="1"/>
</dbReference>
<dbReference type="HOGENOM" id="CLU_000395_3_2_1"/>
<keyword evidence="4 6" id="KW-0067">ATP-binding</keyword>
<comment type="caution">
    <text evidence="10">The sequence shown here is derived from an EMBL/GenBank/DDBJ whole genome shotgun (WGS) entry which is preliminary data.</text>
</comment>
<evidence type="ECO:0000259" key="8">
    <source>
        <dbReference type="PROSITE" id="PS50975"/>
    </source>
</evidence>
<dbReference type="GeneID" id="19188834"/>
<dbReference type="InterPro" id="IPR005481">
    <property type="entry name" value="BC-like_N"/>
</dbReference>
<feature type="domain" description="Lipoyl-binding" evidence="7">
    <location>
        <begin position="577"/>
        <end position="659"/>
    </location>
</feature>
<evidence type="ECO:0000256" key="1">
    <source>
        <dbReference type="ARBA" id="ARBA00001953"/>
    </source>
</evidence>
<dbReference type="SUPFAM" id="SSF51230">
    <property type="entry name" value="Single hybrid motif"/>
    <property type="match status" value="1"/>
</dbReference>
<gene>
    <name evidence="10" type="ORF">A1O5_04109</name>
</gene>
<name>W9X6L1_9EURO</name>
<dbReference type="RefSeq" id="XP_007742907.1">
    <property type="nucleotide sequence ID" value="XM_007744717.1"/>
</dbReference>
<dbReference type="Pfam" id="PF00289">
    <property type="entry name" value="Biotin_carb_N"/>
    <property type="match status" value="1"/>
</dbReference>
<feature type="domain" description="ATP-grasp" evidence="8">
    <location>
        <begin position="127"/>
        <end position="322"/>
    </location>
</feature>
<dbReference type="SUPFAM" id="SSF56059">
    <property type="entry name" value="Glutathione synthetase ATP-binding domain-like"/>
    <property type="match status" value="1"/>
</dbReference>
<dbReference type="CDD" id="cd06850">
    <property type="entry name" value="biotinyl_domain"/>
    <property type="match status" value="1"/>
</dbReference>
<dbReference type="InterPro" id="IPR005479">
    <property type="entry name" value="CPAse_ATP-bd"/>
</dbReference>
<dbReference type="InterPro" id="IPR016185">
    <property type="entry name" value="PreATP-grasp_dom_sf"/>
</dbReference>
<evidence type="ECO:0000256" key="3">
    <source>
        <dbReference type="ARBA" id="ARBA00022741"/>
    </source>
</evidence>
<accession>W9X6L1</accession>
<dbReference type="InterPro" id="IPR000089">
    <property type="entry name" value="Biotin_lipoyl"/>
</dbReference>
<dbReference type="GO" id="GO:0016874">
    <property type="term" value="F:ligase activity"/>
    <property type="evidence" value="ECO:0007669"/>
    <property type="project" value="UniProtKB-KW"/>
</dbReference>
<dbReference type="PROSITE" id="PS50979">
    <property type="entry name" value="BC"/>
    <property type="match status" value="1"/>
</dbReference>
<dbReference type="InterPro" id="IPR011764">
    <property type="entry name" value="Biotin_carboxylation_dom"/>
</dbReference>
<dbReference type="Gene3D" id="2.40.50.100">
    <property type="match status" value="1"/>
</dbReference>
<dbReference type="SUPFAM" id="SSF51246">
    <property type="entry name" value="Rudiment single hybrid motif"/>
    <property type="match status" value="1"/>
</dbReference>
<reference evidence="10 11" key="1">
    <citation type="submission" date="2013-03" db="EMBL/GenBank/DDBJ databases">
        <title>The Genome Sequence of Cladophialophora psammophila CBS 110553.</title>
        <authorList>
            <consortium name="The Broad Institute Genomics Platform"/>
            <person name="Cuomo C."/>
            <person name="de Hoog S."/>
            <person name="Gorbushina A."/>
            <person name="Walker B."/>
            <person name="Young S.K."/>
            <person name="Zeng Q."/>
            <person name="Gargeya S."/>
            <person name="Fitzgerald M."/>
            <person name="Haas B."/>
            <person name="Abouelleil A."/>
            <person name="Allen A.W."/>
            <person name="Alvarado L."/>
            <person name="Arachchi H.M."/>
            <person name="Berlin A.M."/>
            <person name="Chapman S.B."/>
            <person name="Gainer-Dewar J."/>
            <person name="Goldberg J."/>
            <person name="Griggs A."/>
            <person name="Gujja S."/>
            <person name="Hansen M."/>
            <person name="Howarth C."/>
            <person name="Imamovic A."/>
            <person name="Ireland A."/>
            <person name="Larimer J."/>
            <person name="McCowan C."/>
            <person name="Murphy C."/>
            <person name="Pearson M."/>
            <person name="Poon T.W."/>
            <person name="Priest M."/>
            <person name="Roberts A."/>
            <person name="Saif S."/>
            <person name="Shea T."/>
            <person name="Sisk P."/>
            <person name="Sykes S."/>
            <person name="Wortman J."/>
            <person name="Nusbaum C."/>
            <person name="Birren B."/>
        </authorList>
    </citation>
    <scope>NUCLEOTIDE SEQUENCE [LARGE SCALE GENOMIC DNA]</scope>
    <source>
        <strain evidence="10 11">CBS 110553</strain>
    </source>
</reference>
<dbReference type="Pfam" id="PF00364">
    <property type="entry name" value="Biotin_lipoyl"/>
    <property type="match status" value="1"/>
</dbReference>
<sequence length="676" mass="73571">MPPRQRPISRVLIANRGEIAIRILQSCHELPQPPTTFAIYTDNDSTHISLGRPHHAIKAAHGPASYMNVDYLIGLVRENQIDAVHPGYGFLSESAEFSRRMWTEAGCVVVGPGWEVLERTGDKLMAKALAAECDVPVLKAMERPTGSVDDVTRFAASVGYPLMIKAVDGGGGRGIRLVKDQDGLENAVQRCVAESPSRLVFAEQAAVDGYKHIEVQIVGDGRGGVRHLWERDCSVQRRFQKIVEVAPAPVQSRRVIAQVIDSAVRMAGKLKYLGLGTWEYLVNVEQGKFFFLEINPRLQVEHTITECITGVDLVKEQLLLAQGLQKPADTRLAELREADKAPPAASIQLRLCAEDPLSGFSLSIGKVTDVQFPSGNGVRVDSHLSRGGVVGSDFDNMMAKIIVTAPNFEECVAKARRALEETKVFGVKTNLNLLKAILTDTAFAAGSADTSWLEKNLDRLVPAGEQLASIAEQRDSLLPALSLSGHAQGSAIGSSSTLFRKGDAWTLVLENPSDRQSSSSSPIKPPAHHLSISRVTRNEFPAALIADIAYTVPGSKTQSYKMTLNSTTSSADAAASTHRRGDPTKKTHIVLPMSGKLVEVLVDVGDEVRENEVIAFVKQMKMELEVRSPRAGRIKWVIEMEHEEEGDDVAEGVLLVELEDEAGESSAPKPEVRSRL</sequence>
<evidence type="ECO:0000256" key="2">
    <source>
        <dbReference type="ARBA" id="ARBA00022598"/>
    </source>
</evidence>
<keyword evidence="11" id="KW-1185">Reference proteome</keyword>
<evidence type="ECO:0000256" key="5">
    <source>
        <dbReference type="ARBA" id="ARBA00023267"/>
    </source>
</evidence>
<dbReference type="SUPFAM" id="SSF52440">
    <property type="entry name" value="PreATP-grasp domain"/>
    <property type="match status" value="1"/>
</dbReference>
<organism evidence="10 11">
    <name type="scientific">Cladophialophora psammophila CBS 110553</name>
    <dbReference type="NCBI Taxonomy" id="1182543"/>
    <lineage>
        <taxon>Eukaryota</taxon>
        <taxon>Fungi</taxon>
        <taxon>Dikarya</taxon>
        <taxon>Ascomycota</taxon>
        <taxon>Pezizomycotina</taxon>
        <taxon>Eurotiomycetes</taxon>
        <taxon>Chaetothyriomycetidae</taxon>
        <taxon>Chaetothyriales</taxon>
        <taxon>Herpotrichiellaceae</taxon>
        <taxon>Cladophialophora</taxon>
    </lineage>
</organism>
<dbReference type="FunFam" id="3.30.1490.20:FF:000003">
    <property type="entry name" value="acetyl-CoA carboxylase isoform X1"/>
    <property type="match status" value="1"/>
</dbReference>
<dbReference type="AlphaFoldDB" id="W9X6L1"/>
<dbReference type="eggNOG" id="KOG0369">
    <property type="taxonomic scope" value="Eukaryota"/>
</dbReference>